<name>A0A562Q7P3_9PSED</name>
<evidence type="ECO:0000313" key="1">
    <source>
        <dbReference type="EMBL" id="TWI52781.1"/>
    </source>
</evidence>
<dbReference type="AlphaFoldDB" id="A0A562Q7P3"/>
<dbReference type="Proteomes" id="UP000316905">
    <property type="component" value="Unassembled WGS sequence"/>
</dbReference>
<evidence type="ECO:0000313" key="2">
    <source>
        <dbReference type="Proteomes" id="UP000316905"/>
    </source>
</evidence>
<gene>
    <name evidence="1" type="ORF">IQ22_03157</name>
</gene>
<reference evidence="1 2" key="1">
    <citation type="journal article" date="2015" name="Stand. Genomic Sci.">
        <title>Genomic Encyclopedia of Bacterial and Archaeal Type Strains, Phase III: the genomes of soil and plant-associated and newly described type strains.</title>
        <authorList>
            <person name="Whitman W.B."/>
            <person name="Woyke T."/>
            <person name="Klenk H.P."/>
            <person name="Zhou Y."/>
            <person name="Lilburn T.G."/>
            <person name="Beck B.J."/>
            <person name="De Vos P."/>
            <person name="Vandamme P."/>
            <person name="Eisen J.A."/>
            <person name="Garrity G."/>
            <person name="Hugenholtz P."/>
            <person name="Kyrpides N.C."/>
        </authorList>
    </citation>
    <scope>NUCLEOTIDE SEQUENCE [LARGE SCALE GENOMIC DNA]</scope>
    <source>
        <strain evidence="1 2">CGMCC 1.6858</strain>
    </source>
</reference>
<dbReference type="EMBL" id="VLKY01000010">
    <property type="protein sequence ID" value="TWI52781.1"/>
    <property type="molecule type" value="Genomic_DNA"/>
</dbReference>
<keyword evidence="2" id="KW-1185">Reference proteome</keyword>
<sequence>MADDTSGKPRIKPRSGVFFIKHTAFVVLVMEDYIFVRSKHLGYADNRRRCH</sequence>
<protein>
    <submittedName>
        <fullName evidence="1">Uncharacterized protein</fullName>
    </submittedName>
</protein>
<organism evidence="1 2">
    <name type="scientific">Pseudomonas duriflava</name>
    <dbReference type="NCBI Taxonomy" id="459528"/>
    <lineage>
        <taxon>Bacteria</taxon>
        <taxon>Pseudomonadati</taxon>
        <taxon>Pseudomonadota</taxon>
        <taxon>Gammaproteobacteria</taxon>
        <taxon>Pseudomonadales</taxon>
        <taxon>Pseudomonadaceae</taxon>
        <taxon>Pseudomonas</taxon>
    </lineage>
</organism>
<proteinExistence type="predicted"/>
<accession>A0A562Q7P3</accession>
<comment type="caution">
    <text evidence="1">The sequence shown here is derived from an EMBL/GenBank/DDBJ whole genome shotgun (WGS) entry which is preliminary data.</text>
</comment>